<comment type="caution">
    <text evidence="5">The sequence shown here is derived from an EMBL/GenBank/DDBJ whole genome shotgun (WGS) entry which is preliminary data.</text>
</comment>
<keyword evidence="2" id="KW-0677">Repeat</keyword>
<dbReference type="Pfam" id="PF20431">
    <property type="entry name" value="E_motif"/>
    <property type="match status" value="1"/>
</dbReference>
<dbReference type="Pfam" id="PF01535">
    <property type="entry name" value="PPR"/>
    <property type="match status" value="5"/>
</dbReference>
<dbReference type="NCBIfam" id="TIGR00756">
    <property type="entry name" value="PPR"/>
    <property type="match status" value="3"/>
</dbReference>
<evidence type="ECO:0000256" key="3">
    <source>
        <dbReference type="PROSITE-ProRule" id="PRU00708"/>
    </source>
</evidence>
<dbReference type="Pfam" id="PF14432">
    <property type="entry name" value="DYW_deaminase"/>
    <property type="match status" value="1"/>
</dbReference>
<dbReference type="GO" id="GO:0003723">
    <property type="term" value="F:RNA binding"/>
    <property type="evidence" value="ECO:0007669"/>
    <property type="project" value="InterPro"/>
</dbReference>
<feature type="repeat" description="PPR" evidence="3">
    <location>
        <begin position="300"/>
        <end position="334"/>
    </location>
</feature>
<proteinExistence type="inferred from homology"/>
<keyword evidence="6" id="KW-1185">Reference proteome</keyword>
<dbReference type="GO" id="GO:0008270">
    <property type="term" value="F:zinc ion binding"/>
    <property type="evidence" value="ECO:0007669"/>
    <property type="project" value="InterPro"/>
</dbReference>
<comment type="similarity">
    <text evidence="1">Belongs to the PPR family. PCMP-H subfamily.</text>
</comment>
<dbReference type="Pfam" id="PF13041">
    <property type="entry name" value="PPR_2"/>
    <property type="match status" value="1"/>
</dbReference>
<dbReference type="GO" id="GO:0009451">
    <property type="term" value="P:RNA modification"/>
    <property type="evidence" value="ECO:0007669"/>
    <property type="project" value="InterPro"/>
</dbReference>
<dbReference type="PANTHER" id="PTHR47926:SF533">
    <property type="entry name" value="DYW DOMAIN-CONTAINING PROTEIN"/>
    <property type="match status" value="1"/>
</dbReference>
<evidence type="ECO:0000259" key="4">
    <source>
        <dbReference type="Pfam" id="PF14432"/>
    </source>
</evidence>
<sequence>MLASSNYCLLHKLAFALPSSSSLQFHTFSTIDSLVSTLICSLSSCNSVSYCRALHCQIIKSVSYKHDFIGDQLVSGYVRLGCQNDAQYLFDELPDKDIVSWNSLFSVFSRKRDFVSCLNAFSRMRFEFGMKPNEVTVLPVISACTDEGALNVGKCVHGFALKSSLVLEVKVANALINFYGKSGLFDAAYQLFEEMPVQSSVSWNSIIAVCVRMGLAERGFGIYVMMRRAGIVSDQATLVTLLQACEVVGSRKMTEAVHGYVISSGLNLNLTIGTSVLNLYAKSGLLNASRKIFEEMTNPDAIAWTVMLGGFALHGCGREAIKHFELMVGVGMVPDHVTFTHLLSACSHSGLVKEGQFYFRIMSQFHGIEPIMDHYACMVDLLGRAGLLSDAYNLIKSMPMEPNSAVWGALLGACRVYGNIELGIEVAEKMFVLEPSDSRNYIILSNMYSAAGQWKDASKMRALMKERNLTRNKGCSFIEHENQIHKFVAGDQSHPMTDQIYRKLEELVMKVQEAGHASKTEFVLHNVDEEVKEDLINKHSEKLAIAFGVLVAHPDMPLIITKNLRICDDCHAVAKLISLIEKRAIIIRDTRRFHHFTSGLCSCGDYW</sequence>
<dbReference type="InterPro" id="IPR046960">
    <property type="entry name" value="PPR_At4g14850-like_plant"/>
</dbReference>
<dbReference type="AlphaFoldDB" id="A0AAV8TZY7"/>
<accession>A0AAV8TZY7</accession>
<gene>
    <name evidence="5" type="ORF">K2173_027764</name>
</gene>
<dbReference type="PROSITE" id="PS51375">
    <property type="entry name" value="PPR"/>
    <property type="match status" value="2"/>
</dbReference>
<dbReference type="InterPro" id="IPR046849">
    <property type="entry name" value="E2_motif"/>
</dbReference>
<protein>
    <recommendedName>
        <fullName evidence="4">DYW domain-containing protein</fullName>
    </recommendedName>
</protein>
<dbReference type="InterPro" id="IPR011990">
    <property type="entry name" value="TPR-like_helical_dom_sf"/>
</dbReference>
<reference evidence="5 6" key="1">
    <citation type="submission" date="2021-09" db="EMBL/GenBank/DDBJ databases">
        <title>Genomic insights and catalytic innovation underlie evolution of tropane alkaloids biosynthesis.</title>
        <authorList>
            <person name="Wang Y.-J."/>
            <person name="Tian T."/>
            <person name="Huang J.-P."/>
            <person name="Huang S.-X."/>
        </authorList>
    </citation>
    <scope>NUCLEOTIDE SEQUENCE [LARGE SCALE GENOMIC DNA]</scope>
    <source>
        <strain evidence="5">KIB-2018</strain>
        <tissue evidence="5">Leaf</tissue>
    </source>
</reference>
<evidence type="ECO:0000256" key="2">
    <source>
        <dbReference type="ARBA" id="ARBA00022737"/>
    </source>
</evidence>
<organism evidence="5 6">
    <name type="scientific">Erythroxylum novogranatense</name>
    <dbReference type="NCBI Taxonomy" id="1862640"/>
    <lineage>
        <taxon>Eukaryota</taxon>
        <taxon>Viridiplantae</taxon>
        <taxon>Streptophyta</taxon>
        <taxon>Embryophyta</taxon>
        <taxon>Tracheophyta</taxon>
        <taxon>Spermatophyta</taxon>
        <taxon>Magnoliopsida</taxon>
        <taxon>eudicotyledons</taxon>
        <taxon>Gunneridae</taxon>
        <taxon>Pentapetalae</taxon>
        <taxon>rosids</taxon>
        <taxon>fabids</taxon>
        <taxon>Malpighiales</taxon>
        <taxon>Erythroxylaceae</taxon>
        <taxon>Erythroxylum</taxon>
    </lineage>
</organism>
<feature type="repeat" description="PPR" evidence="3">
    <location>
        <begin position="199"/>
        <end position="233"/>
    </location>
</feature>
<dbReference type="InterPro" id="IPR046848">
    <property type="entry name" value="E_motif"/>
</dbReference>
<evidence type="ECO:0000313" key="5">
    <source>
        <dbReference type="EMBL" id="KAJ8772587.1"/>
    </source>
</evidence>
<evidence type="ECO:0000256" key="1">
    <source>
        <dbReference type="ARBA" id="ARBA00006643"/>
    </source>
</evidence>
<dbReference type="Gene3D" id="1.25.40.10">
    <property type="entry name" value="Tetratricopeptide repeat domain"/>
    <property type="match status" value="3"/>
</dbReference>
<dbReference type="Proteomes" id="UP001159364">
    <property type="component" value="Linkage Group LG02"/>
</dbReference>
<dbReference type="FunFam" id="1.25.40.10:FF:000407">
    <property type="entry name" value="Putative pentatricopeptide repeat-containing protein"/>
    <property type="match status" value="1"/>
</dbReference>
<dbReference type="InterPro" id="IPR032867">
    <property type="entry name" value="DYW_dom"/>
</dbReference>
<evidence type="ECO:0000313" key="6">
    <source>
        <dbReference type="Proteomes" id="UP001159364"/>
    </source>
</evidence>
<name>A0AAV8TZY7_9ROSI</name>
<dbReference type="FunFam" id="1.25.40.10:FF:000475">
    <property type="entry name" value="Pentatricopeptide repeat-containing protein At5g40410, mitochondrial"/>
    <property type="match status" value="1"/>
</dbReference>
<dbReference type="PANTHER" id="PTHR47926">
    <property type="entry name" value="PENTATRICOPEPTIDE REPEAT-CONTAINING PROTEIN"/>
    <property type="match status" value="1"/>
</dbReference>
<feature type="domain" description="DYW" evidence="4">
    <location>
        <begin position="515"/>
        <end position="607"/>
    </location>
</feature>
<dbReference type="Pfam" id="PF20430">
    <property type="entry name" value="Eplus_motif"/>
    <property type="match status" value="1"/>
</dbReference>
<dbReference type="InterPro" id="IPR002885">
    <property type="entry name" value="PPR_rpt"/>
</dbReference>
<dbReference type="EMBL" id="JAIWQS010000002">
    <property type="protein sequence ID" value="KAJ8772587.1"/>
    <property type="molecule type" value="Genomic_DNA"/>
</dbReference>